<dbReference type="Gene3D" id="1.25.10.10">
    <property type="entry name" value="Leucine-rich Repeat Variant"/>
    <property type="match status" value="1"/>
</dbReference>
<organism evidence="1 2">
    <name type="scientific">Mycena metata</name>
    <dbReference type="NCBI Taxonomy" id="1033252"/>
    <lineage>
        <taxon>Eukaryota</taxon>
        <taxon>Fungi</taxon>
        <taxon>Dikarya</taxon>
        <taxon>Basidiomycota</taxon>
        <taxon>Agaricomycotina</taxon>
        <taxon>Agaricomycetes</taxon>
        <taxon>Agaricomycetidae</taxon>
        <taxon>Agaricales</taxon>
        <taxon>Marasmiineae</taxon>
        <taxon>Mycenaceae</taxon>
        <taxon>Mycena</taxon>
    </lineage>
</organism>
<dbReference type="InterPro" id="IPR016024">
    <property type="entry name" value="ARM-type_fold"/>
</dbReference>
<reference evidence="1" key="1">
    <citation type="submission" date="2023-03" db="EMBL/GenBank/DDBJ databases">
        <title>Massive genome expansion in bonnet fungi (Mycena s.s.) driven by repeated elements and novel gene families across ecological guilds.</title>
        <authorList>
            <consortium name="Lawrence Berkeley National Laboratory"/>
            <person name="Harder C.B."/>
            <person name="Miyauchi S."/>
            <person name="Viragh M."/>
            <person name="Kuo A."/>
            <person name="Thoen E."/>
            <person name="Andreopoulos B."/>
            <person name="Lu D."/>
            <person name="Skrede I."/>
            <person name="Drula E."/>
            <person name="Henrissat B."/>
            <person name="Morin E."/>
            <person name="Kohler A."/>
            <person name="Barry K."/>
            <person name="LaButti K."/>
            <person name="Morin E."/>
            <person name="Salamov A."/>
            <person name="Lipzen A."/>
            <person name="Mereny Z."/>
            <person name="Hegedus B."/>
            <person name="Baldrian P."/>
            <person name="Stursova M."/>
            <person name="Weitz H."/>
            <person name="Taylor A."/>
            <person name="Grigoriev I.V."/>
            <person name="Nagy L.G."/>
            <person name="Martin F."/>
            <person name="Kauserud H."/>
        </authorList>
    </citation>
    <scope>NUCLEOTIDE SEQUENCE</scope>
    <source>
        <strain evidence="1">CBHHK182m</strain>
    </source>
</reference>
<proteinExistence type="predicted"/>
<dbReference type="SUPFAM" id="SSF48371">
    <property type="entry name" value="ARM repeat"/>
    <property type="match status" value="1"/>
</dbReference>
<protein>
    <submittedName>
        <fullName evidence="1">Armadillo-type protein</fullName>
    </submittedName>
</protein>
<evidence type="ECO:0000313" key="2">
    <source>
        <dbReference type="Proteomes" id="UP001215598"/>
    </source>
</evidence>
<dbReference type="EMBL" id="JARKIB010000014">
    <property type="protein sequence ID" value="KAJ7772223.1"/>
    <property type="molecule type" value="Genomic_DNA"/>
</dbReference>
<gene>
    <name evidence="1" type="ORF">B0H16DRAFT_1660510</name>
</gene>
<name>A0AAD7JWQ6_9AGAR</name>
<accession>A0AAD7JWQ6</accession>
<keyword evidence="2" id="KW-1185">Reference proteome</keyword>
<sequence length="347" mass="36406">MALGILTHDPITANIIYRTGTASTLLEIINAAQSEDLVALAVWCLARIGRNTEVASGLLKQNIGKLLVTKGLRSGDWRTARIAAWCLGVLIRTDAIAESLADGGLVAALCEHMRRCSESPNAGPEDYSAAIFAVARISRSIKIAKALAKGGCAHILAHCLNTTEDPCVLLWSARAVGCLMRPNSSDMAKLLLDAGVARGLARLPSMLPPEEVEPLASFAFAVQRFSCAQWGGSTRSQLVDAGVVDSLLAALRTSADEPYPQVHIELAYGIALLSDVGGGAIRKEIVNAGGIEILKQIAASAGMPAVAKACNLAATSIIGNLWSRNAVGRRANLKNVSDVGSIKSLNH</sequence>
<evidence type="ECO:0000313" key="1">
    <source>
        <dbReference type="EMBL" id="KAJ7772223.1"/>
    </source>
</evidence>
<dbReference type="AlphaFoldDB" id="A0AAD7JWQ6"/>
<dbReference type="InterPro" id="IPR011989">
    <property type="entry name" value="ARM-like"/>
</dbReference>
<comment type="caution">
    <text evidence="1">The sequence shown here is derived from an EMBL/GenBank/DDBJ whole genome shotgun (WGS) entry which is preliminary data.</text>
</comment>
<dbReference type="Proteomes" id="UP001215598">
    <property type="component" value="Unassembled WGS sequence"/>
</dbReference>